<reference evidence="14 15" key="1">
    <citation type="submission" date="2019-02" db="EMBL/GenBank/DDBJ databases">
        <title>Genome sequencing of the rare red list fungi Bondarzewia mesenterica.</title>
        <authorList>
            <person name="Buettner E."/>
            <person name="Kellner H."/>
        </authorList>
    </citation>
    <scope>NUCLEOTIDE SEQUENCE [LARGE SCALE GENOMIC DNA]</scope>
    <source>
        <strain evidence="14 15">DSM 108281</strain>
    </source>
</reference>
<evidence type="ECO:0000259" key="12">
    <source>
        <dbReference type="Pfam" id="PF10433"/>
    </source>
</evidence>
<evidence type="ECO:0000256" key="10">
    <source>
        <dbReference type="ARBA" id="ARBA00068521"/>
    </source>
</evidence>
<dbReference type="FunFam" id="2.130.10.10:FF:000068">
    <property type="entry name" value="Pre-mRNA-splicing factor rse1, variant"/>
    <property type="match status" value="1"/>
</dbReference>
<dbReference type="PANTHER" id="PTHR10644">
    <property type="entry name" value="DNA REPAIR/RNA PROCESSING CPSF FAMILY"/>
    <property type="match status" value="1"/>
</dbReference>
<keyword evidence="3" id="KW-0507">mRNA processing</keyword>
<dbReference type="InterPro" id="IPR015943">
    <property type="entry name" value="WD40/YVTN_repeat-like_dom_sf"/>
</dbReference>
<keyword evidence="5" id="KW-0508">mRNA splicing</keyword>
<dbReference type="GO" id="GO:0008380">
    <property type="term" value="P:RNA splicing"/>
    <property type="evidence" value="ECO:0007669"/>
    <property type="project" value="UniProtKB-KW"/>
</dbReference>
<sequence>MHLYNLTLEPATAATQAIVGNFSGARQQEIIVSNGTRLELLRPDVQTGKVNTVIASDVFGSIRSLAAFRLTGGAKDYAIVGSDSGRIVILDYDPKTSSFVKIHQETYGKSGARRIVPGQYLATDPKGRSVMVAAMEKAKLVYILNRDVAANLTISSPLEAHRNAAIIHHIVGLDVGFENPMFAALEVDYTESDQDPTGEAFNNADKVLTYYELDLGLNHVVRKWSEPTDPRANLLVQVPGGQLASSDRYDGPSGVLICCEDHIIYRHVNVPQHRVPIPRRKHPLEDTERGLIITSAVMHKMKGAFFFLLQSEEGDLYKVTIEHEDEEVKAVKIKYFDTVPIASSLCILKSGFLFVAAEFGNHQLYQFQKLGDDDNEPELSSADYPSFGMADPSQPLPRAYFRPRPLDNLALADEMESMNPILDSKVMNLLPNSDTPQIFAACGRGARSTFRTLRHGLEVEETVSSDLPGIPNAVWTTKVKEDDSFDSYIILSFVNGTLVLSIGETIEEVQDTGFLSSAPTLAVQQIGADALLQVHPHGIRHVLSDRRVNEWRVPQGKTIVAATTNKRQVVVALSSAELVYFELDLDGQLNEYQDRKAMGSTVLALSIGEVPEGRQRTPYLAVGCEDQTVRIISLDPESTLETISLQALTAPPSAICIADMLDAGINKSQPTMFVNIGLQNGVLLRTVLDPVNGQLTDTRTRFLGTRPVRLIRVQIQHQPAILALSSRTWLNYTHQNLMHFTPLIFENLDYAWSFSAELCPEGLIGITGSVLRIFQIPKLGTKLKQDALPLTYTPRKFISHPHNGYFYLIEADHRVMSEEAALKKVTEMRSRGVMVDDEVLDLPPEVFGRAKAPAGTWGSCIRIIDPVEGKTVSVVHLDNNEAAFSLAVVPFSARQNELHLVVGTAQDTFLSPRSCTSGFLRAYKFIDDGAGLELLHKTETDDVPLALLPFQGRLVAGVGKALRIYDIGKKKLLRKVENKTFSTAIVTLNTQGSRIIVGDMQESIAFAVYKAPENRLLVFADDTQPRWITCSAMVDYTTVAAGDRFGNIFVNRLDIKVSEQVDDDPSGAGILHEKGVLMGAPHKTAMLAHFHVGDLVTSIHKVSLVAGGREVLLYTGLHGTIGILVPLVSKEDVDFISTLEQHIRTEQTSLIGRDHLAWRGYYVPVKGVVDGDLCETYARLPASKQSAIAGELDRTVSEVLKKLEQLRVTASGF</sequence>
<comment type="subcellular location">
    <subcellularLocation>
        <location evidence="1">Nucleus</location>
    </subcellularLocation>
</comment>
<accession>A0A4S4LZZ1</accession>
<dbReference type="InterPro" id="IPR018846">
    <property type="entry name" value="Beta-prop_RSE1/DDB1/CPSF1_1st"/>
</dbReference>
<dbReference type="InterPro" id="IPR004871">
    <property type="entry name" value="RSE1/DDB1/CPSF1_C"/>
</dbReference>
<evidence type="ECO:0000259" key="13">
    <source>
        <dbReference type="Pfam" id="PF23726"/>
    </source>
</evidence>
<evidence type="ECO:0000256" key="4">
    <source>
        <dbReference type="ARBA" id="ARBA00022728"/>
    </source>
</evidence>
<evidence type="ECO:0000256" key="6">
    <source>
        <dbReference type="ARBA" id="ARBA00023242"/>
    </source>
</evidence>
<evidence type="ECO:0000256" key="5">
    <source>
        <dbReference type="ARBA" id="ARBA00023187"/>
    </source>
</evidence>
<dbReference type="InterPro" id="IPR036322">
    <property type="entry name" value="WD40_repeat_dom_sf"/>
</dbReference>
<dbReference type="Gene3D" id="1.10.150.910">
    <property type="match status" value="1"/>
</dbReference>
<feature type="domain" description="RSE1/DDB1/CPSF1 first beta-propeller" evidence="12">
    <location>
        <begin position="15"/>
        <end position="378"/>
    </location>
</feature>
<feature type="domain" description="RSE1/DDB1/CPSF1 second beta-propeller" evidence="13">
    <location>
        <begin position="460"/>
        <end position="776"/>
    </location>
</feature>
<dbReference type="Pfam" id="PF10433">
    <property type="entry name" value="Beta-prop_RSE1_1st"/>
    <property type="match status" value="1"/>
</dbReference>
<dbReference type="Pfam" id="PF23726">
    <property type="entry name" value="Beta-prop_RSE1_2nd"/>
    <property type="match status" value="1"/>
</dbReference>
<organism evidence="14 15">
    <name type="scientific">Bondarzewia mesenterica</name>
    <dbReference type="NCBI Taxonomy" id="1095465"/>
    <lineage>
        <taxon>Eukaryota</taxon>
        <taxon>Fungi</taxon>
        <taxon>Dikarya</taxon>
        <taxon>Basidiomycota</taxon>
        <taxon>Agaricomycotina</taxon>
        <taxon>Agaricomycetes</taxon>
        <taxon>Russulales</taxon>
        <taxon>Bondarzewiaceae</taxon>
        <taxon>Bondarzewia</taxon>
    </lineage>
</organism>
<dbReference type="InterPro" id="IPR058543">
    <property type="entry name" value="Beta-prop_RSE1/DDB1/CPSF1_2nd"/>
</dbReference>
<evidence type="ECO:0000256" key="9">
    <source>
        <dbReference type="ARBA" id="ARBA00055157"/>
    </source>
</evidence>
<protein>
    <recommendedName>
        <fullName evidence="8">Pre-mRNA-splicing factor RSE1</fullName>
    </recommendedName>
    <alternativeName>
        <fullName evidence="10">Pre-mRNA-splicing factor rse1</fullName>
    </alternativeName>
</protein>
<feature type="domain" description="RSE1/DDB1/CPSF1 C-terminal" evidence="11">
    <location>
        <begin position="859"/>
        <end position="1178"/>
    </location>
</feature>
<proteinExistence type="inferred from homology"/>
<evidence type="ECO:0000256" key="3">
    <source>
        <dbReference type="ARBA" id="ARBA00022664"/>
    </source>
</evidence>
<dbReference type="SUPFAM" id="SSF50978">
    <property type="entry name" value="WD40 repeat-like"/>
    <property type="match status" value="1"/>
</dbReference>
<dbReference type="EMBL" id="SGPL01000179">
    <property type="protein sequence ID" value="THH16020.1"/>
    <property type="molecule type" value="Genomic_DNA"/>
</dbReference>
<comment type="similarity">
    <text evidence="7">Belongs to the RSE1 family.</text>
</comment>
<evidence type="ECO:0000313" key="14">
    <source>
        <dbReference type="EMBL" id="THH16020.1"/>
    </source>
</evidence>
<name>A0A4S4LZZ1_9AGAM</name>
<dbReference type="OrthoDB" id="436637at2759"/>
<evidence type="ECO:0000256" key="2">
    <source>
        <dbReference type="ARBA" id="ARBA00011524"/>
    </source>
</evidence>
<keyword evidence="6" id="KW-0539">Nucleus</keyword>
<evidence type="ECO:0000259" key="11">
    <source>
        <dbReference type="Pfam" id="PF03178"/>
    </source>
</evidence>
<keyword evidence="15" id="KW-1185">Reference proteome</keyword>
<dbReference type="InterPro" id="IPR050358">
    <property type="entry name" value="RSE1/DDB1/CFT1"/>
</dbReference>
<comment type="subunit">
    <text evidence="2">Associated with the spliceosome.</text>
</comment>
<dbReference type="FunFam" id="2.130.10.10:FF:001143">
    <property type="entry name" value="Pre-mRNA-splicing factor rse-1, putative"/>
    <property type="match status" value="1"/>
</dbReference>
<evidence type="ECO:0000313" key="15">
    <source>
        <dbReference type="Proteomes" id="UP000310158"/>
    </source>
</evidence>
<dbReference type="GO" id="GO:0005681">
    <property type="term" value="C:spliceosomal complex"/>
    <property type="evidence" value="ECO:0007669"/>
    <property type="project" value="UniProtKB-KW"/>
</dbReference>
<evidence type="ECO:0000256" key="7">
    <source>
        <dbReference type="ARBA" id="ARBA00038266"/>
    </source>
</evidence>
<dbReference type="GO" id="GO:0006397">
    <property type="term" value="P:mRNA processing"/>
    <property type="evidence" value="ECO:0007669"/>
    <property type="project" value="UniProtKB-KW"/>
</dbReference>
<evidence type="ECO:0000256" key="8">
    <source>
        <dbReference type="ARBA" id="ARBA00040134"/>
    </source>
</evidence>
<dbReference type="GO" id="GO:0003676">
    <property type="term" value="F:nucleic acid binding"/>
    <property type="evidence" value="ECO:0007669"/>
    <property type="project" value="InterPro"/>
</dbReference>
<evidence type="ECO:0000256" key="1">
    <source>
        <dbReference type="ARBA" id="ARBA00004123"/>
    </source>
</evidence>
<gene>
    <name evidence="14" type="ORF">EW146_g4561</name>
</gene>
<comment type="function">
    <text evidence="9">Involved in pre-mRNA splicing and cell cycle control.</text>
</comment>
<dbReference type="AlphaFoldDB" id="A0A4S4LZZ1"/>
<keyword evidence="4" id="KW-0747">Spliceosome</keyword>
<dbReference type="Gene3D" id="2.130.10.10">
    <property type="entry name" value="YVTN repeat-like/Quinoprotein amine dehydrogenase"/>
    <property type="match status" value="3"/>
</dbReference>
<comment type="caution">
    <text evidence="14">The sequence shown here is derived from an EMBL/GenBank/DDBJ whole genome shotgun (WGS) entry which is preliminary data.</text>
</comment>
<dbReference type="Proteomes" id="UP000310158">
    <property type="component" value="Unassembled WGS sequence"/>
</dbReference>
<dbReference type="Pfam" id="PF03178">
    <property type="entry name" value="CPSF_A"/>
    <property type="match status" value="1"/>
</dbReference>